<dbReference type="GO" id="GO:0042742">
    <property type="term" value="P:defense response to bacterium"/>
    <property type="evidence" value="ECO:0007669"/>
    <property type="project" value="UniProtKB-KW"/>
</dbReference>
<evidence type="ECO:0000256" key="3">
    <source>
        <dbReference type="ARBA" id="ARBA00022577"/>
    </source>
</evidence>
<evidence type="ECO:0000259" key="16">
    <source>
        <dbReference type="PROSITE" id="PS51473"/>
    </source>
</evidence>
<dbReference type="PROSITE" id="PS51473">
    <property type="entry name" value="GNK2"/>
    <property type="match status" value="1"/>
</dbReference>
<keyword evidence="10" id="KW-0044">Antibiotic</keyword>
<keyword evidence="11" id="KW-0465">Mannose-binding</keyword>
<dbReference type="PANTHER" id="PTHR32080">
    <property type="entry name" value="ANTIFUNGAL PROTEIN GINKBILOBIN-2-LIKE"/>
    <property type="match status" value="1"/>
</dbReference>
<evidence type="ECO:0000256" key="4">
    <source>
        <dbReference type="ARBA" id="ARBA00022581"/>
    </source>
</evidence>
<evidence type="ECO:0000256" key="9">
    <source>
        <dbReference type="ARBA" id="ARBA00022949"/>
    </source>
</evidence>
<evidence type="ECO:0000256" key="13">
    <source>
        <dbReference type="ARBA" id="ARBA00024184"/>
    </source>
</evidence>
<evidence type="ECO:0000256" key="5">
    <source>
        <dbReference type="ARBA" id="ARBA00022729"/>
    </source>
</evidence>
<dbReference type="InterPro" id="IPR002902">
    <property type="entry name" value="GNK2"/>
</dbReference>
<dbReference type="GO" id="GO:0005886">
    <property type="term" value="C:plasma membrane"/>
    <property type="evidence" value="ECO:0007669"/>
    <property type="project" value="UniProtKB-SubCell"/>
</dbReference>
<dbReference type="Proteomes" id="UP001497516">
    <property type="component" value="Chromosome 4"/>
</dbReference>
<keyword evidence="4" id="KW-0945">Host-virus interaction</keyword>
<dbReference type="InterPro" id="IPR051378">
    <property type="entry name" value="Cell2Cell_Antifungal"/>
</dbReference>
<feature type="signal peptide" evidence="15">
    <location>
        <begin position="1"/>
        <end position="25"/>
    </location>
</feature>
<dbReference type="GO" id="GO:0009506">
    <property type="term" value="C:plasmodesma"/>
    <property type="evidence" value="ECO:0007669"/>
    <property type="project" value="UniProtKB-SubCell"/>
</dbReference>
<dbReference type="CDD" id="cd23509">
    <property type="entry name" value="Gnk2-like"/>
    <property type="match status" value="1"/>
</dbReference>
<keyword evidence="9" id="KW-0965">Cell junction</keyword>
<keyword evidence="6" id="KW-0430">Lectin</keyword>
<evidence type="ECO:0000256" key="7">
    <source>
        <dbReference type="ARBA" id="ARBA00022737"/>
    </source>
</evidence>
<evidence type="ECO:0000256" key="10">
    <source>
        <dbReference type="ARBA" id="ARBA00023022"/>
    </source>
</evidence>
<protein>
    <recommendedName>
        <fullName evidence="16">Gnk2-homologous domain-containing protein</fullName>
    </recommendedName>
</protein>
<feature type="domain" description="Gnk2-homologous" evidence="16">
    <location>
        <begin position="29"/>
        <end position="132"/>
    </location>
</feature>
<comment type="subcellular location">
    <subcellularLocation>
        <location evidence="13">Cell junction</location>
        <location evidence="13">Plasmodesma</location>
    </subcellularLocation>
    <subcellularLocation>
        <location evidence="1">Cell membrane</location>
        <topology evidence="1">Single-pass type I membrane protein</topology>
    </subcellularLocation>
</comment>
<name>A0AAV2E2D2_9ROSI</name>
<dbReference type="EMBL" id="OZ034817">
    <property type="protein sequence ID" value="CAL1380014.1"/>
    <property type="molecule type" value="Genomic_DNA"/>
</dbReference>
<evidence type="ECO:0000256" key="12">
    <source>
        <dbReference type="ARBA" id="ARBA00023157"/>
    </source>
</evidence>
<dbReference type="Pfam" id="PF01657">
    <property type="entry name" value="Stress-antifung"/>
    <property type="match status" value="1"/>
</dbReference>
<dbReference type="PANTHER" id="PTHR32080:SF54">
    <property type="entry name" value="GNK2-HOMOLOGOUS DOMAIN-CONTAINING PROTEIN"/>
    <property type="match status" value="1"/>
</dbReference>
<proteinExistence type="inferred from homology"/>
<keyword evidence="5 15" id="KW-0732">Signal</keyword>
<reference evidence="17 18" key="1">
    <citation type="submission" date="2024-04" db="EMBL/GenBank/DDBJ databases">
        <authorList>
            <person name="Fracassetti M."/>
        </authorList>
    </citation>
    <scope>NUCLEOTIDE SEQUENCE [LARGE SCALE GENOMIC DNA]</scope>
</reference>
<evidence type="ECO:0000256" key="6">
    <source>
        <dbReference type="ARBA" id="ARBA00022734"/>
    </source>
</evidence>
<evidence type="ECO:0000256" key="2">
    <source>
        <dbReference type="ARBA" id="ARBA00022529"/>
    </source>
</evidence>
<dbReference type="Gene3D" id="3.30.430.20">
    <property type="entry name" value="Gnk2 domain, C-X8-C-X2-C motif"/>
    <property type="match status" value="1"/>
</dbReference>
<evidence type="ECO:0000256" key="8">
    <source>
        <dbReference type="ARBA" id="ARBA00022821"/>
    </source>
</evidence>
<keyword evidence="7" id="KW-0677">Repeat</keyword>
<sequence>MASFLTLLFPLLAIIAVGPKPVVKAAPDLTYISAICGHETDDNPPELSDRAFEVTGWAVNLASPDDFGYCSVIKDEPVMYAYAACPNVVSKEDCTACLKFAQNWLLNTLCKDVYGGQITLAGCFLRYETHKFCDA</sequence>
<evidence type="ECO:0000313" key="18">
    <source>
        <dbReference type="Proteomes" id="UP001497516"/>
    </source>
</evidence>
<keyword evidence="18" id="KW-1185">Reference proteome</keyword>
<dbReference type="GO" id="GO:0050832">
    <property type="term" value="P:defense response to fungus"/>
    <property type="evidence" value="ECO:0007669"/>
    <property type="project" value="UniProtKB-KW"/>
</dbReference>
<evidence type="ECO:0000313" key="17">
    <source>
        <dbReference type="EMBL" id="CAL1380014.1"/>
    </source>
</evidence>
<keyword evidence="3" id="KW-0295">Fungicide</keyword>
<dbReference type="InterPro" id="IPR038408">
    <property type="entry name" value="GNK2_sf"/>
</dbReference>
<keyword evidence="12" id="KW-1015">Disulfide bond</keyword>
<evidence type="ECO:0000256" key="14">
    <source>
        <dbReference type="ARBA" id="ARBA00038393"/>
    </source>
</evidence>
<dbReference type="GO" id="GO:0031640">
    <property type="term" value="P:killing of cells of another organism"/>
    <property type="evidence" value="ECO:0007669"/>
    <property type="project" value="UniProtKB-KW"/>
</dbReference>
<feature type="chain" id="PRO_5043864275" description="Gnk2-homologous domain-containing protein" evidence="15">
    <location>
        <begin position="26"/>
        <end position="135"/>
    </location>
</feature>
<keyword evidence="8" id="KW-0611">Plant defense</keyword>
<comment type="similarity">
    <text evidence="14">Belongs to the cysteine-rich repeat secretory protein family. Plasmodesmata-located proteins (PDLD) subfamily.</text>
</comment>
<evidence type="ECO:0000256" key="15">
    <source>
        <dbReference type="SAM" id="SignalP"/>
    </source>
</evidence>
<gene>
    <name evidence="17" type="ORF">LTRI10_LOCUS21493</name>
</gene>
<dbReference type="AlphaFoldDB" id="A0AAV2E2D2"/>
<accession>A0AAV2E2D2</accession>
<evidence type="ECO:0000256" key="1">
    <source>
        <dbReference type="ARBA" id="ARBA00004251"/>
    </source>
</evidence>
<keyword evidence="2" id="KW-0929">Antimicrobial</keyword>
<evidence type="ECO:0000256" key="11">
    <source>
        <dbReference type="ARBA" id="ARBA00023035"/>
    </source>
</evidence>
<dbReference type="GO" id="GO:0005537">
    <property type="term" value="F:D-mannose binding"/>
    <property type="evidence" value="ECO:0007669"/>
    <property type="project" value="UniProtKB-KW"/>
</dbReference>
<organism evidence="17 18">
    <name type="scientific">Linum trigynum</name>
    <dbReference type="NCBI Taxonomy" id="586398"/>
    <lineage>
        <taxon>Eukaryota</taxon>
        <taxon>Viridiplantae</taxon>
        <taxon>Streptophyta</taxon>
        <taxon>Embryophyta</taxon>
        <taxon>Tracheophyta</taxon>
        <taxon>Spermatophyta</taxon>
        <taxon>Magnoliopsida</taxon>
        <taxon>eudicotyledons</taxon>
        <taxon>Gunneridae</taxon>
        <taxon>Pentapetalae</taxon>
        <taxon>rosids</taxon>
        <taxon>fabids</taxon>
        <taxon>Malpighiales</taxon>
        <taxon>Linaceae</taxon>
        <taxon>Linum</taxon>
    </lineage>
</organism>